<organism evidence="3 4">
    <name type="scientific">Marinobacter lutaoensis</name>
    <dbReference type="NCBI Taxonomy" id="135739"/>
    <lineage>
        <taxon>Bacteria</taxon>
        <taxon>Pseudomonadati</taxon>
        <taxon>Pseudomonadota</taxon>
        <taxon>Gammaproteobacteria</taxon>
        <taxon>Pseudomonadales</taxon>
        <taxon>Marinobacteraceae</taxon>
        <taxon>Marinobacter</taxon>
    </lineage>
</organism>
<feature type="compositionally biased region" description="Basic and acidic residues" evidence="2">
    <location>
        <begin position="347"/>
        <end position="385"/>
    </location>
</feature>
<dbReference type="EMBL" id="MSCW01000009">
    <property type="protein sequence ID" value="ONF42495.1"/>
    <property type="molecule type" value="Genomic_DNA"/>
</dbReference>
<evidence type="ECO:0008006" key="5">
    <source>
        <dbReference type="Google" id="ProtNLM"/>
    </source>
</evidence>
<dbReference type="SUPFAM" id="SSF56349">
    <property type="entry name" value="DNA breaking-rejoining enzymes"/>
    <property type="match status" value="1"/>
</dbReference>
<evidence type="ECO:0000313" key="3">
    <source>
        <dbReference type="EMBL" id="ONF42495.1"/>
    </source>
</evidence>
<accession>A0A1V2DPE1</accession>
<dbReference type="InterPro" id="IPR013762">
    <property type="entry name" value="Integrase-like_cat_sf"/>
</dbReference>
<protein>
    <recommendedName>
        <fullName evidence="5">Integrase</fullName>
    </recommendedName>
</protein>
<dbReference type="GO" id="GO:0003677">
    <property type="term" value="F:DNA binding"/>
    <property type="evidence" value="ECO:0007669"/>
    <property type="project" value="InterPro"/>
</dbReference>
<dbReference type="Proteomes" id="UP000189339">
    <property type="component" value="Unassembled WGS sequence"/>
</dbReference>
<dbReference type="GO" id="GO:0015074">
    <property type="term" value="P:DNA integration"/>
    <property type="evidence" value="ECO:0007669"/>
    <property type="project" value="InterPro"/>
</dbReference>
<feature type="region of interest" description="Disordered" evidence="2">
    <location>
        <begin position="331"/>
        <end position="385"/>
    </location>
</feature>
<evidence type="ECO:0000313" key="4">
    <source>
        <dbReference type="Proteomes" id="UP000189339"/>
    </source>
</evidence>
<proteinExistence type="predicted"/>
<gene>
    <name evidence="3" type="ORF">BTO32_14880</name>
</gene>
<sequence length="385" mass="44218">MIGKINIGFDTENPECFRETGGIPDRTRSLFTRFVREKLTEFLIQDTDTQKAFADWVEGHLERSGATKKTKRNDLKDIRRFAERNKMHYLRTRAEGLLLENRNNVPNKRRNFAISHLFTQDTLERILGYFETSRHTETQYQAIRLFVMTCQTGLRTIEWDSAELVTPPCRVLPGESKELPYLEVRTAKTRGGNPERTRYLILDEFTDAQIENLADTIQYARSINKGTRSNLVIQARRVLQHLYADDPEALELLSELDFRTARKLYTVEFLRGGASMKEAAAALGHTSINNVRYYSHGDISIDRTTELPLARPPKGAIAQVKDTLAELNAARRRKGQGPLRGYEDDDAVKPTERPSLRRLSGQKDRPDEQMESDANRLGRSFLDKL</sequence>
<dbReference type="InterPro" id="IPR011010">
    <property type="entry name" value="DNA_brk_join_enz"/>
</dbReference>
<name>A0A1V2DPE1_9GAMM</name>
<evidence type="ECO:0000256" key="2">
    <source>
        <dbReference type="SAM" id="MobiDB-lite"/>
    </source>
</evidence>
<dbReference type="GO" id="GO:0006310">
    <property type="term" value="P:DNA recombination"/>
    <property type="evidence" value="ECO:0007669"/>
    <property type="project" value="UniProtKB-KW"/>
</dbReference>
<comment type="caution">
    <text evidence="3">The sequence shown here is derived from an EMBL/GenBank/DDBJ whole genome shotgun (WGS) entry which is preliminary data.</text>
</comment>
<evidence type="ECO:0000256" key="1">
    <source>
        <dbReference type="ARBA" id="ARBA00023172"/>
    </source>
</evidence>
<dbReference type="AlphaFoldDB" id="A0A1V2DPE1"/>
<keyword evidence="1" id="KW-0233">DNA recombination</keyword>
<keyword evidence="4" id="KW-1185">Reference proteome</keyword>
<reference evidence="3 4" key="1">
    <citation type="submission" date="2016-12" db="EMBL/GenBank/DDBJ databases">
        <title>Marinobacter lutaoensis whole genome sequencing.</title>
        <authorList>
            <person name="Verma A."/>
            <person name="Krishnamurthi S."/>
        </authorList>
    </citation>
    <scope>NUCLEOTIDE SEQUENCE [LARGE SCALE GENOMIC DNA]</scope>
    <source>
        <strain evidence="3 4">T5054</strain>
    </source>
</reference>
<dbReference type="Gene3D" id="1.10.443.10">
    <property type="entry name" value="Intergrase catalytic core"/>
    <property type="match status" value="1"/>
</dbReference>
<dbReference type="RefSeq" id="WP_076725440.1">
    <property type="nucleotide sequence ID" value="NZ_MSCW01000009.1"/>
</dbReference>